<dbReference type="Proteomes" id="UP001302321">
    <property type="component" value="Unassembled WGS sequence"/>
</dbReference>
<feature type="compositionally biased region" description="Low complexity" evidence="1">
    <location>
        <begin position="400"/>
        <end position="420"/>
    </location>
</feature>
<proteinExistence type="predicted"/>
<evidence type="ECO:0000259" key="2">
    <source>
        <dbReference type="Pfam" id="PF20150"/>
    </source>
</evidence>
<evidence type="ECO:0000256" key="1">
    <source>
        <dbReference type="SAM" id="MobiDB-lite"/>
    </source>
</evidence>
<feature type="region of interest" description="Disordered" evidence="1">
    <location>
        <begin position="390"/>
        <end position="422"/>
    </location>
</feature>
<name>A0AAN7A9Y6_9PEZI</name>
<sequence length="574" mass="63919">MIAIMTLPAPNMADQQLPGTQNGPYKYLRLFMDDTVPSVPAWRLTRFPELPDELQVMIWEMALESEHKKVPRIISVCSFLPPAREIHVARVLAQTCVKSREVALRCLSECALHEENHRFYSETPEELRSSDASLRANAELVNRRLPPRPLDALVIRPRTRSTSLRATETTPIKRDTDHLRNPLHNHAHIDRDYLLFTGIASKVLRLNILDAQSFVYGVQKIMVPSTVLWSLFSQSMFGGLDMGQNLLKAVKEVVILLPISMKLFSNPSLSNPSRCPSLSTSGFLARILKDVAHKENQRWAQASEVPYNLIRFWTDEEMAAFAASCSDREKYQPWNHDASSSNNINQNANNNIPASNQLPLLNNTSHPQGPNYNQSLLNVVDLLQQNGFLPGSSAHETAQPSNLASSLDSPSPSVSGTTTPEHFKPFADRVTIFRGMQETNSFLYGLFQCWKALYTGAEGEKAPVVRFAHVKGTETEQDLEAILTRFNGTPEKKCGLDWRDYIPAQSAEEIRSEVLRRESPLTNVKMSQRYSASGEFEVETLNNTGARGTTALGSGAASAGGEEASSWEEAAGGW</sequence>
<reference evidence="3" key="2">
    <citation type="submission" date="2023-05" db="EMBL/GenBank/DDBJ databases">
        <authorList>
            <consortium name="Lawrence Berkeley National Laboratory"/>
            <person name="Steindorff A."/>
            <person name="Hensen N."/>
            <person name="Bonometti L."/>
            <person name="Westerberg I."/>
            <person name="Brannstrom I.O."/>
            <person name="Guillou S."/>
            <person name="Cros-Aarteil S."/>
            <person name="Calhoun S."/>
            <person name="Haridas S."/>
            <person name="Kuo A."/>
            <person name="Mondo S."/>
            <person name="Pangilinan J."/>
            <person name="Riley R."/>
            <person name="Labutti K."/>
            <person name="Andreopoulos B."/>
            <person name="Lipzen A."/>
            <person name="Chen C."/>
            <person name="Yanf M."/>
            <person name="Daum C."/>
            <person name="Ng V."/>
            <person name="Clum A."/>
            <person name="Ohm R."/>
            <person name="Martin F."/>
            <person name="Silar P."/>
            <person name="Natvig D."/>
            <person name="Lalanne C."/>
            <person name="Gautier V."/>
            <person name="Ament-Velasquez S.L."/>
            <person name="Kruys A."/>
            <person name="Hutchinson M.I."/>
            <person name="Powell A.J."/>
            <person name="Barry K."/>
            <person name="Miller A.N."/>
            <person name="Grigoriev I.V."/>
            <person name="Debuchy R."/>
            <person name="Gladieux P."/>
            <person name="Thoren M.H."/>
            <person name="Johannesson H."/>
        </authorList>
    </citation>
    <scope>NUCLEOTIDE SEQUENCE</scope>
    <source>
        <strain evidence="3">CBS 892.96</strain>
    </source>
</reference>
<feature type="region of interest" description="Disordered" evidence="1">
    <location>
        <begin position="547"/>
        <end position="574"/>
    </location>
</feature>
<dbReference type="Pfam" id="PF20150">
    <property type="entry name" value="2EXR"/>
    <property type="match status" value="1"/>
</dbReference>
<reference evidence="3" key="1">
    <citation type="journal article" date="2023" name="Mol. Phylogenet. Evol.">
        <title>Genome-scale phylogeny and comparative genomics of the fungal order Sordariales.</title>
        <authorList>
            <person name="Hensen N."/>
            <person name="Bonometti L."/>
            <person name="Westerberg I."/>
            <person name="Brannstrom I.O."/>
            <person name="Guillou S."/>
            <person name="Cros-Aarteil S."/>
            <person name="Calhoun S."/>
            <person name="Haridas S."/>
            <person name="Kuo A."/>
            <person name="Mondo S."/>
            <person name="Pangilinan J."/>
            <person name="Riley R."/>
            <person name="LaButti K."/>
            <person name="Andreopoulos B."/>
            <person name="Lipzen A."/>
            <person name="Chen C."/>
            <person name="Yan M."/>
            <person name="Daum C."/>
            <person name="Ng V."/>
            <person name="Clum A."/>
            <person name="Steindorff A."/>
            <person name="Ohm R.A."/>
            <person name="Martin F."/>
            <person name="Silar P."/>
            <person name="Natvig D.O."/>
            <person name="Lalanne C."/>
            <person name="Gautier V."/>
            <person name="Ament-Velasquez S.L."/>
            <person name="Kruys A."/>
            <person name="Hutchinson M.I."/>
            <person name="Powell A.J."/>
            <person name="Barry K."/>
            <person name="Miller A.N."/>
            <person name="Grigoriev I.V."/>
            <person name="Debuchy R."/>
            <person name="Gladieux P."/>
            <person name="Hiltunen Thoren M."/>
            <person name="Johannesson H."/>
        </authorList>
    </citation>
    <scope>NUCLEOTIDE SEQUENCE</scope>
    <source>
        <strain evidence="3">CBS 892.96</strain>
    </source>
</reference>
<dbReference type="EMBL" id="MU866114">
    <property type="protein sequence ID" value="KAK4179558.1"/>
    <property type="molecule type" value="Genomic_DNA"/>
</dbReference>
<evidence type="ECO:0000313" key="3">
    <source>
        <dbReference type="EMBL" id="KAK4179558.1"/>
    </source>
</evidence>
<evidence type="ECO:0000313" key="4">
    <source>
        <dbReference type="Proteomes" id="UP001302321"/>
    </source>
</evidence>
<keyword evidence="4" id="KW-1185">Reference proteome</keyword>
<dbReference type="AlphaFoldDB" id="A0AAN7A9Y6"/>
<feature type="domain" description="2EXR" evidence="2">
    <location>
        <begin position="45"/>
        <end position="111"/>
    </location>
</feature>
<feature type="compositionally biased region" description="Polar residues" evidence="1">
    <location>
        <begin position="358"/>
        <end position="369"/>
    </location>
</feature>
<gene>
    <name evidence="3" type="ORF">QBC36DRAFT_70438</name>
</gene>
<accession>A0AAN7A9Y6</accession>
<comment type="caution">
    <text evidence="3">The sequence shown here is derived from an EMBL/GenBank/DDBJ whole genome shotgun (WGS) entry which is preliminary data.</text>
</comment>
<feature type="region of interest" description="Disordered" evidence="1">
    <location>
        <begin position="333"/>
        <end position="369"/>
    </location>
</feature>
<protein>
    <recommendedName>
        <fullName evidence="2">2EXR domain-containing protein</fullName>
    </recommendedName>
</protein>
<dbReference type="InterPro" id="IPR045518">
    <property type="entry name" value="2EXR"/>
</dbReference>
<feature type="compositionally biased region" description="Low complexity" evidence="1">
    <location>
        <begin position="338"/>
        <end position="357"/>
    </location>
</feature>
<organism evidence="3 4">
    <name type="scientific">Triangularia setosa</name>
    <dbReference type="NCBI Taxonomy" id="2587417"/>
    <lineage>
        <taxon>Eukaryota</taxon>
        <taxon>Fungi</taxon>
        <taxon>Dikarya</taxon>
        <taxon>Ascomycota</taxon>
        <taxon>Pezizomycotina</taxon>
        <taxon>Sordariomycetes</taxon>
        <taxon>Sordariomycetidae</taxon>
        <taxon>Sordariales</taxon>
        <taxon>Podosporaceae</taxon>
        <taxon>Triangularia</taxon>
    </lineage>
</organism>